<organism evidence="1 2">
    <name type="scientific">Anaerococcus lactolyticus S7-1-13</name>
    <dbReference type="NCBI Taxonomy" id="1284686"/>
    <lineage>
        <taxon>Bacteria</taxon>
        <taxon>Bacillati</taxon>
        <taxon>Bacillota</taxon>
        <taxon>Tissierellia</taxon>
        <taxon>Tissierellales</taxon>
        <taxon>Peptoniphilaceae</taxon>
        <taxon>Anaerococcus</taxon>
    </lineage>
</organism>
<name>A0A095Y8N6_9FIRM</name>
<dbReference type="Proteomes" id="UP000029579">
    <property type="component" value="Unassembled WGS sequence"/>
</dbReference>
<evidence type="ECO:0000313" key="2">
    <source>
        <dbReference type="Proteomes" id="UP000029579"/>
    </source>
</evidence>
<reference evidence="1 2" key="1">
    <citation type="submission" date="2014-07" db="EMBL/GenBank/DDBJ databases">
        <authorList>
            <person name="McCorrison J."/>
            <person name="Sanka R."/>
            <person name="Torralba M."/>
            <person name="Gillis M."/>
            <person name="Haft D.H."/>
            <person name="Methe B."/>
            <person name="Sutton G."/>
            <person name="Nelson K.E."/>
        </authorList>
    </citation>
    <scope>NUCLEOTIDE SEQUENCE [LARGE SCALE GENOMIC DNA]</scope>
    <source>
        <strain evidence="1 2">S7-1-13</strain>
    </source>
</reference>
<gene>
    <name evidence="1" type="ORF">HMPREF1630_08305</name>
</gene>
<dbReference type="AlphaFoldDB" id="A0A095Y8N6"/>
<protein>
    <submittedName>
        <fullName evidence="1">Uncharacterized protein</fullName>
    </submittedName>
</protein>
<evidence type="ECO:0000313" key="1">
    <source>
        <dbReference type="EMBL" id="KGF02992.1"/>
    </source>
</evidence>
<proteinExistence type="predicted"/>
<dbReference type="Gene3D" id="3.60.120.10">
    <property type="entry name" value="Anthranilate synthase"/>
    <property type="match status" value="1"/>
</dbReference>
<dbReference type="InterPro" id="IPR005801">
    <property type="entry name" value="ADC_synthase"/>
</dbReference>
<sequence>MIFINIYVKIKLVKTNLIKEDNIPKINRETYGKTTIDISDNDNMNSFVLAIKIKEDVANEIQPYVVYENLNEISVAIGEYIGIEVYTDKILITENDDTVEHKANVLSEDMKKVFENINFTDWSMYEIAGFNYAKHTFLKNLSDKGALLKMFIPRTDIRILEGSIEVKSVDNIDEIISAVEKCAINSTKEDLKKILRQLL</sequence>
<dbReference type="EMBL" id="JRMW01000043">
    <property type="protein sequence ID" value="KGF02992.1"/>
    <property type="molecule type" value="Genomic_DNA"/>
</dbReference>
<dbReference type="eggNOG" id="COG0147">
    <property type="taxonomic scope" value="Bacteria"/>
</dbReference>
<comment type="caution">
    <text evidence="1">The sequence shown here is derived from an EMBL/GenBank/DDBJ whole genome shotgun (WGS) entry which is preliminary data.</text>
</comment>
<accession>A0A095Y8N6</accession>